<feature type="domain" description="Cellulose synthase operon C C-terminal" evidence="11">
    <location>
        <begin position="1354"/>
        <end position="1700"/>
    </location>
</feature>
<evidence type="ECO:0000256" key="1">
    <source>
        <dbReference type="ARBA" id="ARBA00004339"/>
    </source>
</evidence>
<protein>
    <submittedName>
        <fullName evidence="12">Cellulose synthase subunit BcsC-related outer membrane protein</fullName>
    </submittedName>
</protein>
<dbReference type="EMBL" id="CP158375">
    <property type="protein sequence ID" value="XDO95659.1"/>
    <property type="molecule type" value="Genomic_DNA"/>
</dbReference>
<feature type="region of interest" description="Disordered" evidence="9">
    <location>
        <begin position="1051"/>
        <end position="1072"/>
    </location>
</feature>
<comment type="pathway">
    <text evidence="2">Glycan metabolism; bacterial cellulose biosynthesis.</text>
</comment>
<evidence type="ECO:0000256" key="7">
    <source>
        <dbReference type="ARBA" id="ARBA00022916"/>
    </source>
</evidence>
<reference evidence="12" key="1">
    <citation type="submission" date="2024-06" db="EMBL/GenBank/DDBJ databases">
        <title>Caulobacter inopinatus, sp. nov.</title>
        <authorList>
            <person name="Donachie S.P."/>
        </authorList>
    </citation>
    <scope>NUCLEOTIDE SEQUENCE</scope>
    <source>
        <strain evidence="12">73W</strain>
    </source>
</reference>
<feature type="region of interest" description="Disordered" evidence="9">
    <location>
        <begin position="1023"/>
        <end position="1042"/>
    </location>
</feature>
<keyword evidence="5" id="KW-0677">Repeat</keyword>
<dbReference type="Pfam" id="PF05420">
    <property type="entry name" value="BCSC_C"/>
    <property type="match status" value="1"/>
</dbReference>
<dbReference type="InterPro" id="IPR008410">
    <property type="entry name" value="BCSC_C"/>
</dbReference>
<feature type="region of interest" description="Disordered" evidence="9">
    <location>
        <begin position="1178"/>
        <end position="1215"/>
    </location>
</feature>
<evidence type="ECO:0000256" key="9">
    <source>
        <dbReference type="SAM" id="MobiDB-lite"/>
    </source>
</evidence>
<keyword evidence="6 8" id="KW-0802">TPR repeat</keyword>
<dbReference type="PROSITE" id="PS50005">
    <property type="entry name" value="TPR"/>
    <property type="match status" value="2"/>
</dbReference>
<dbReference type="RefSeq" id="WP_369058505.1">
    <property type="nucleotide sequence ID" value="NZ_CP158375.1"/>
</dbReference>
<organism evidence="12">
    <name type="scientific">Caulobacter sp. 73W</name>
    <dbReference type="NCBI Taxonomy" id="3161137"/>
    <lineage>
        <taxon>Bacteria</taxon>
        <taxon>Pseudomonadati</taxon>
        <taxon>Pseudomonadota</taxon>
        <taxon>Alphaproteobacteria</taxon>
        <taxon>Caulobacterales</taxon>
        <taxon>Caulobacteraceae</taxon>
        <taxon>Caulobacter</taxon>
    </lineage>
</organism>
<evidence type="ECO:0000256" key="8">
    <source>
        <dbReference type="PROSITE-ProRule" id="PRU00339"/>
    </source>
</evidence>
<evidence type="ECO:0000256" key="10">
    <source>
        <dbReference type="SAM" id="SignalP"/>
    </source>
</evidence>
<comment type="similarity">
    <text evidence="3">Belongs to the AcsC/BcsC family.</text>
</comment>
<dbReference type="InterPro" id="IPR051012">
    <property type="entry name" value="CellSynth/LPSAsmb/PSIAsmb"/>
</dbReference>
<keyword evidence="4 10" id="KW-0732">Signal</keyword>
<dbReference type="GO" id="GO:0006011">
    <property type="term" value="P:UDP-alpha-D-glucose metabolic process"/>
    <property type="evidence" value="ECO:0007669"/>
    <property type="project" value="InterPro"/>
</dbReference>
<dbReference type="SMART" id="SM00028">
    <property type="entry name" value="TPR"/>
    <property type="match status" value="9"/>
</dbReference>
<dbReference type="Gene3D" id="1.25.40.10">
    <property type="entry name" value="Tetratricopeptide repeat domain"/>
    <property type="match status" value="4"/>
</dbReference>
<name>A0AB39KQJ5_9CAUL</name>
<dbReference type="PANTHER" id="PTHR45586:SF14">
    <property type="entry name" value="TETRATRICOPEPTIDE TPR_2 REPEAT PROTEIN"/>
    <property type="match status" value="1"/>
</dbReference>
<evidence type="ECO:0000256" key="3">
    <source>
        <dbReference type="ARBA" id="ARBA00005886"/>
    </source>
</evidence>
<feature type="chain" id="PRO_5044246680" evidence="10">
    <location>
        <begin position="36"/>
        <end position="1705"/>
    </location>
</feature>
<dbReference type="Pfam" id="PF13432">
    <property type="entry name" value="TPR_16"/>
    <property type="match status" value="2"/>
</dbReference>
<dbReference type="SUPFAM" id="SSF48452">
    <property type="entry name" value="TPR-like"/>
    <property type="match status" value="5"/>
</dbReference>
<dbReference type="PANTHER" id="PTHR45586">
    <property type="entry name" value="TPR REPEAT-CONTAINING PROTEIN PA4667"/>
    <property type="match status" value="1"/>
</dbReference>
<comment type="subcellular location">
    <subcellularLocation>
        <location evidence="1">Cell outer membrane</location>
        <topology evidence="1">Peripheral membrane protein</topology>
    </subcellularLocation>
</comment>
<dbReference type="Pfam" id="PF14559">
    <property type="entry name" value="TPR_19"/>
    <property type="match status" value="3"/>
</dbReference>
<dbReference type="InterPro" id="IPR019734">
    <property type="entry name" value="TPR_rpt"/>
</dbReference>
<keyword evidence="7" id="KW-0135">Cellulose biosynthesis</keyword>
<feature type="compositionally biased region" description="Polar residues" evidence="9">
    <location>
        <begin position="1051"/>
        <end position="1067"/>
    </location>
</feature>
<evidence type="ECO:0000256" key="4">
    <source>
        <dbReference type="ARBA" id="ARBA00022729"/>
    </source>
</evidence>
<dbReference type="InterPro" id="IPR011990">
    <property type="entry name" value="TPR-like_helical_dom_sf"/>
</dbReference>
<evidence type="ECO:0000259" key="11">
    <source>
        <dbReference type="Pfam" id="PF05420"/>
    </source>
</evidence>
<evidence type="ECO:0000256" key="2">
    <source>
        <dbReference type="ARBA" id="ARBA00005186"/>
    </source>
</evidence>
<feature type="signal peptide" evidence="10">
    <location>
        <begin position="1"/>
        <end position="35"/>
    </location>
</feature>
<proteinExistence type="inferred from homology"/>
<dbReference type="InterPro" id="IPR003921">
    <property type="entry name" value="Cell_synth_C"/>
</dbReference>
<gene>
    <name evidence="12" type="ORF">ABOZ73_12705</name>
</gene>
<feature type="compositionally biased region" description="Low complexity" evidence="9">
    <location>
        <begin position="297"/>
        <end position="311"/>
    </location>
</feature>
<evidence type="ECO:0000313" key="12">
    <source>
        <dbReference type="EMBL" id="XDO95659.1"/>
    </source>
</evidence>
<evidence type="ECO:0000256" key="6">
    <source>
        <dbReference type="ARBA" id="ARBA00022803"/>
    </source>
</evidence>
<feature type="region of interest" description="Disordered" evidence="9">
    <location>
        <begin position="297"/>
        <end position="316"/>
    </location>
</feature>
<feature type="repeat" description="TPR" evidence="8">
    <location>
        <begin position="349"/>
        <end position="382"/>
    </location>
</feature>
<accession>A0AB39KQJ5</accession>
<sequence length="1705" mass="181437">MTRRSSKLGPAATLTAGAVAAATAAALIMPSAVEAQSTTQAVDALLKQATFWRERGRKDLAEQALNRALTANPRSADTLAALARYAAEDGNQDAAKRWTDRLRSVAPNDSRLASLSQVRAGSGTVATANAARGGATPEVAEARRLARAGDTTGAVRAYRKAFPDGKPQAAYRLEYYRTLSGVSESAAEGRRGLEALLRERPNDKAVALALGQALTYQESTRREGISQLSRLSRDGGAVAGQARASWRQALLWMGSRPADLPLYEDFLRTGADAEVSAKVAQINNNTARETAARETAARNAAQQRAATPAAPVDRGAPYRTQGFAALERGDLQTAEANFQSALRIRAGNSDALGGVGLVRLRRENFTEAKTFLQRAIRAAPANRGRWTEALGTATFFGDLRAAQAAAARGDVAQAERLARPLASGSFKDRALAQQLLADIFLRSGRNAEAEQAYRQVLAANRNSTDAQAGLIEALLRLNRFAEAEQLARATVDRTPGPLNDTRARIEHAKAQQFLAGGDYSSAYASFEAALAADPTDPWIRYDFARFLVSQGQGPAAEGLMAMLAQSTTVEGLNAAALFAQQQGRSAEAYALLSRIHPQARTPALNELAGQLYLDTAIQQAKDLRTSGRNAEALTLLRELLARPNMPVGVQGSIADALYDLGDKPQAINLAQRILTSGAVGADPAAYGGFVSVLARSGRDAEAAALIRQIGATPAANTPSGRQGMSGLVATLGYERSDRLRLAGDYAQAFDVLSNAFASAPNDTRLLSGLARLYQSGGMTAQAGQVYDTLLRMNPNDPEAFNGVLEAAVARGDTSRAKEMLRVAMQRTPGDPNLYLIAARIEQSSGDKSAAIKALETARVLRERQGVPIGPSLYTGVAPVPASPYQTPSGALGSNPFRSGSPAVFTPYQPVPTQPVPLMQPPTQAVQPYIPGYMLPASFAQPAVQTAFNDTPVVTQVAWSPEPSAPASQEYAVNANFMETPAFAEPFLLAQAQTPAALNPSGQSPIYPQAQSYPSTGYQAPAAAPTYANPSYPSPAPQPGYQAQTYLPPIQQQQPARNTPLYPTTQQAAPRADAPMQTAPYYAAPGYQAPTYQQAPAYQGQVYQQAPAYTAPTYAAPTYATPATPTYGPSYPTQAPLIQPAPTYPAPIYPPQTYQAAPAYQAPTVYAPPAYQTYQAPTYQAPQQPAPARTTTPARPRTTTAAKPKARTTAPVRRAAPARTYPAPVAPQQTYTAPTYPTYQAPALSAPYYPTVPSMLAPAPPAPNFTAPVYTPPYVYPSTNLPSYPVQPQVYQNTPPVGGYGALPTPVNPLLPRAPARDGVLQSIDRQIADLSETIAPRVDASVDFRARSGEAGLSQLNELSAKVGGSISPFGRGRLSATLNPVSLDAGTPTDESLQRFGSNPLSVARDTISGVTPPVLRRPNPHTAAGVAAEVAYEVDGLKVDIGVTPVGFAKPPEMTGGLSVEPNIGGLRPRVWIERRPVTDSVTSYASSRDPLTGRRWGQVMRNTAGVGVAYERGKMGFYADASASKYDGRLVEENESLQFNVGGYIRPYVSTRQVVQLGANLNLQSYDNNQNVFSYGNGGYFSPQQFTAIAFPMSWKVQGDRWGGELRATPGYQTYSQSSRDYFPTDPTLQGAQNAISAQDQDVRRGFSGSSRSGFGINGRAAIDYKFTPTTTFGGALSFDNFGEYSETKVGLYIRQAIGGPR</sequence>
<feature type="repeat" description="TPR" evidence="8">
    <location>
        <begin position="503"/>
        <end position="536"/>
    </location>
</feature>
<dbReference type="PRINTS" id="PR01441">
    <property type="entry name" value="CELLSNTHASEC"/>
</dbReference>
<dbReference type="GO" id="GO:0030244">
    <property type="term" value="P:cellulose biosynthetic process"/>
    <property type="evidence" value="ECO:0007669"/>
    <property type="project" value="UniProtKB-KW"/>
</dbReference>
<dbReference type="GO" id="GO:0009279">
    <property type="term" value="C:cell outer membrane"/>
    <property type="evidence" value="ECO:0007669"/>
    <property type="project" value="UniProtKB-SubCell"/>
</dbReference>
<evidence type="ECO:0000256" key="5">
    <source>
        <dbReference type="ARBA" id="ARBA00022737"/>
    </source>
</evidence>